<evidence type="ECO:0000256" key="3">
    <source>
        <dbReference type="ARBA" id="ARBA00023212"/>
    </source>
</evidence>
<dbReference type="Proteomes" id="UP001153714">
    <property type="component" value="Chromosome 20"/>
</dbReference>
<evidence type="ECO:0000256" key="4">
    <source>
        <dbReference type="ARBA" id="ARBA00023273"/>
    </source>
</evidence>
<feature type="region of interest" description="Disordered" evidence="8">
    <location>
        <begin position="105"/>
        <end position="131"/>
    </location>
</feature>
<feature type="compositionally biased region" description="Gly residues" evidence="8">
    <location>
        <begin position="121"/>
        <end position="130"/>
    </location>
</feature>
<evidence type="ECO:0000256" key="5">
    <source>
        <dbReference type="ARBA" id="ARBA00029468"/>
    </source>
</evidence>
<keyword evidence="2" id="KW-0963">Cytoplasm</keyword>
<organism evidence="10 11">
    <name type="scientific">Diatraea saccharalis</name>
    <name type="common">sugarcane borer</name>
    <dbReference type="NCBI Taxonomy" id="40085"/>
    <lineage>
        <taxon>Eukaryota</taxon>
        <taxon>Metazoa</taxon>
        <taxon>Ecdysozoa</taxon>
        <taxon>Arthropoda</taxon>
        <taxon>Hexapoda</taxon>
        <taxon>Insecta</taxon>
        <taxon>Pterygota</taxon>
        <taxon>Neoptera</taxon>
        <taxon>Endopterygota</taxon>
        <taxon>Lepidoptera</taxon>
        <taxon>Glossata</taxon>
        <taxon>Ditrysia</taxon>
        <taxon>Pyraloidea</taxon>
        <taxon>Crambidae</taxon>
        <taxon>Crambinae</taxon>
        <taxon>Diatraea</taxon>
    </lineage>
</organism>
<comment type="similarity">
    <text evidence="5">Belongs to the CFAP91 family.</text>
</comment>
<evidence type="ECO:0000256" key="7">
    <source>
        <dbReference type="SAM" id="Coils"/>
    </source>
</evidence>
<dbReference type="InterPro" id="IPR032840">
    <property type="entry name" value="CFAP91_dom"/>
</dbReference>
<protein>
    <recommendedName>
        <fullName evidence="6">Cilia- and flagella-associated protein 91</fullName>
    </recommendedName>
</protein>
<name>A0A9N9WD36_9NEOP</name>
<dbReference type="InterPro" id="IPR026720">
    <property type="entry name" value="CFAP91"/>
</dbReference>
<dbReference type="AlphaFoldDB" id="A0A9N9WD36"/>
<keyword evidence="11" id="KW-1185">Reference proteome</keyword>
<accession>A0A9N9WD36</accession>
<reference evidence="10" key="1">
    <citation type="submission" date="2021-12" db="EMBL/GenBank/DDBJ databases">
        <authorList>
            <person name="King R."/>
        </authorList>
    </citation>
    <scope>NUCLEOTIDE SEQUENCE</scope>
</reference>
<gene>
    <name evidence="10" type="ORF">DIATSA_LOCUS7547</name>
</gene>
<dbReference type="OrthoDB" id="567787at2759"/>
<dbReference type="GO" id="GO:0005930">
    <property type="term" value="C:axoneme"/>
    <property type="evidence" value="ECO:0007669"/>
    <property type="project" value="UniProtKB-SubCell"/>
</dbReference>
<evidence type="ECO:0000256" key="6">
    <source>
        <dbReference type="ARBA" id="ARBA00029555"/>
    </source>
</evidence>
<evidence type="ECO:0000256" key="2">
    <source>
        <dbReference type="ARBA" id="ARBA00022490"/>
    </source>
</evidence>
<comment type="subcellular location">
    <subcellularLocation>
        <location evidence="1">Cytoplasm</location>
        <location evidence="1">Cytoskeleton</location>
        <location evidence="1">Cilium axoneme</location>
    </subcellularLocation>
</comment>
<dbReference type="PANTHER" id="PTHR22455">
    <property type="entry name" value="CILIA- AND FLAGELLA-ASSOCIATED PROTEIN 91"/>
    <property type="match status" value="1"/>
</dbReference>
<keyword evidence="3" id="KW-0206">Cytoskeleton</keyword>
<feature type="coiled-coil region" evidence="7">
    <location>
        <begin position="313"/>
        <end position="373"/>
    </location>
</feature>
<keyword evidence="4" id="KW-0966">Cell projection</keyword>
<sequence>MRHARTWNDIVEKSQYPRWMKKRNAIITDVETKDWIFREAEIDELQDIRLNLLHRMQQEQRQKQSNRTSLKLAKLWACKKQEMEKKLDHIRKGRDREVRKLTALRQGGGNSGRVQRSRAARGGGGAGGAGAACDPAADMHAPIARHGYQARGRHAHIEYDPSLLTLEDHERIAEPPIWLDQCGQNLKRTCSGHHLPHDPSRLCERETKWSEQFLETLHHDLMKARLGAAVTTAGPLHVLKPRHVPPVPRPPTPEVAAVEDLDEVNHQNALLLQRIFRGRAVQILMYEGRTRAAELTEELKTTHGLQKEDKIRIAREETKAREYNAIRTETEQKDDAISALVDELCGGAVSAALDFLEKELKRLKEERRQHAFILIAMREKTMREAAEAGRRQKEIHRRREHDEIFKQVLGVTQETVDAYLQEVITEGVELAAEEDAVKKALAQADGIDASLKRHDSILLRTKHRLRQLVTWPEATNLRPELLPPARGRGLAAQTSLFNYMNCDIEMLAVNPGGSAHRIIIRSDRCRLDVLTRIDNETYSEQNELVAELVQQFLLPSVHKAASRHHITAVQEARLEAARNTIFGLLDDAEIKEAFCIRCGQPLDELCRCRECHLELEPTETVYRRDPRWKHTRSASLTERIRSCENVCRNRYGEDVVLLDDVDNWQGRLKDDCLPPTRPAPPERTISERFPPAHDFRCMLDILVDEVVSYSRASRSERVKTVHEISRRVKERVEATLDAKSFAEEIFDRATGAYEEPHHPSYHHYMKKIIGEALDRSEPFHKQTCPKELPSEIRRRIQDEAFRLDPSCKCDEENKIKVRIATDDLEANRELGTLLPSEVRILEDMRRCKCDTSPTPSPDMYDDDNFVTDASETISPEIASPEPVARALPDESKRM</sequence>
<feature type="domain" description="CFAP91" evidence="9">
    <location>
        <begin position="1"/>
        <end position="100"/>
    </location>
</feature>
<dbReference type="PANTHER" id="PTHR22455:SF10">
    <property type="entry name" value="CILIA- AND FLAGELLA-ASSOCIATED PROTEIN 91"/>
    <property type="match status" value="1"/>
</dbReference>
<evidence type="ECO:0000256" key="1">
    <source>
        <dbReference type="ARBA" id="ARBA00004430"/>
    </source>
</evidence>
<evidence type="ECO:0000313" key="10">
    <source>
        <dbReference type="EMBL" id="CAG9789842.1"/>
    </source>
</evidence>
<keyword evidence="7" id="KW-0175">Coiled coil</keyword>
<reference evidence="10" key="2">
    <citation type="submission" date="2022-10" db="EMBL/GenBank/DDBJ databases">
        <authorList>
            <consortium name="ENA_rothamsted_submissions"/>
            <consortium name="culmorum"/>
            <person name="King R."/>
        </authorList>
    </citation>
    <scope>NUCLEOTIDE SEQUENCE</scope>
</reference>
<dbReference type="Pfam" id="PF14738">
    <property type="entry name" value="CFAP91"/>
    <property type="match status" value="1"/>
</dbReference>
<proteinExistence type="inferred from homology"/>
<evidence type="ECO:0000259" key="9">
    <source>
        <dbReference type="Pfam" id="PF14738"/>
    </source>
</evidence>
<evidence type="ECO:0000313" key="11">
    <source>
        <dbReference type="Proteomes" id="UP001153714"/>
    </source>
</evidence>
<evidence type="ECO:0000256" key="8">
    <source>
        <dbReference type="SAM" id="MobiDB-lite"/>
    </source>
</evidence>
<dbReference type="EMBL" id="OU893351">
    <property type="protein sequence ID" value="CAG9789842.1"/>
    <property type="molecule type" value="Genomic_DNA"/>
</dbReference>
<feature type="region of interest" description="Disordered" evidence="8">
    <location>
        <begin position="850"/>
        <end position="894"/>
    </location>
</feature>